<dbReference type="Proteomes" id="UP000281955">
    <property type="component" value="Unassembled WGS sequence"/>
</dbReference>
<feature type="transmembrane region" description="Helical" evidence="8">
    <location>
        <begin position="396"/>
        <end position="418"/>
    </location>
</feature>
<feature type="transmembrane region" description="Helical" evidence="8">
    <location>
        <begin position="465"/>
        <end position="483"/>
    </location>
</feature>
<evidence type="ECO:0000256" key="1">
    <source>
        <dbReference type="ARBA" id="ARBA00004651"/>
    </source>
</evidence>
<dbReference type="NCBIfam" id="TIGR01695">
    <property type="entry name" value="murJ_mviN"/>
    <property type="match status" value="1"/>
</dbReference>
<feature type="transmembrane region" description="Helical" evidence="8">
    <location>
        <begin position="194"/>
        <end position="214"/>
    </location>
</feature>
<keyword evidence="6 8" id="KW-1133">Transmembrane helix</keyword>
<dbReference type="AlphaFoldDB" id="A0A420XU62"/>
<dbReference type="GO" id="GO:0008360">
    <property type="term" value="P:regulation of cell shape"/>
    <property type="evidence" value="ECO:0007669"/>
    <property type="project" value="UniProtKB-KW"/>
</dbReference>
<dbReference type="InParanoid" id="A0A420XU62"/>
<evidence type="ECO:0000256" key="7">
    <source>
        <dbReference type="ARBA" id="ARBA00023136"/>
    </source>
</evidence>
<keyword evidence="2" id="KW-1003">Cell membrane</keyword>
<evidence type="ECO:0000256" key="8">
    <source>
        <dbReference type="SAM" id="Phobius"/>
    </source>
</evidence>
<sequence length="530" mass="55649">MSLVKSSSLLAVGTVASRVLGLVRSLVLTYAIGTRLVGDTFAVANTVPNMIYLLLVGGVINAVFVPQLVRAAKNDEDGGKAYTDRLLTLTGIALLVLTVVATVAAPLVIRLTYHNDVSGRPLSVLFAYWCLPQIFFYGVYTVLGQVLNSRGVFGPMMWAPIVNNVVAIAVGLLLVRADIEPGRAGSVSHGEAAFLGLGTTLGVVAQAVVLLPYLRAAGYRFTPRTDFRGYGLGKAATLAKWTIGFVLVNQAAYLVVVALAGSAGDQFGTSRGVGINAYQNAYLFFILPHSVITVSLVTVLLPTMSAAAAEGRTGRVREMLSQALRLVGVAIVPSAAGLMLLGETAGAALFGHGANGRADGTYIGIVLAVFAAGLVPFACHHVLLRSFYAYEDTRTPFLIACVVSACNAALALAVTPLLSAEWRTVGLAGVYAVTYWVALAVTATLARRRLGGLDERRVVRTYVRLVLAAVVGGLLGLTVLLGLRRLLGDALGPEVLSGAVAGLVLLLGYLWACARMRVREVGELVGSLRR</sequence>
<protein>
    <submittedName>
        <fullName evidence="9">Putative peptidoglycan lipid II flippase</fullName>
    </submittedName>
</protein>
<feature type="transmembrane region" description="Helical" evidence="8">
    <location>
        <begin position="121"/>
        <end position="143"/>
    </location>
</feature>
<evidence type="ECO:0000256" key="4">
    <source>
        <dbReference type="ARBA" id="ARBA00022960"/>
    </source>
</evidence>
<feature type="transmembrane region" description="Helical" evidence="8">
    <location>
        <begin position="495"/>
        <end position="514"/>
    </location>
</feature>
<evidence type="ECO:0000313" key="10">
    <source>
        <dbReference type="Proteomes" id="UP000281955"/>
    </source>
</evidence>
<dbReference type="GO" id="GO:0034204">
    <property type="term" value="P:lipid translocation"/>
    <property type="evidence" value="ECO:0007669"/>
    <property type="project" value="TreeGrafter"/>
</dbReference>
<keyword evidence="7 8" id="KW-0472">Membrane</keyword>
<feature type="transmembrane region" description="Helical" evidence="8">
    <location>
        <begin position="49"/>
        <end position="65"/>
    </location>
</feature>
<dbReference type="GO" id="GO:0009252">
    <property type="term" value="P:peptidoglycan biosynthetic process"/>
    <property type="evidence" value="ECO:0007669"/>
    <property type="project" value="UniProtKB-KW"/>
</dbReference>
<feature type="transmembrane region" description="Helical" evidence="8">
    <location>
        <begin position="424"/>
        <end position="445"/>
    </location>
</feature>
<reference evidence="9 10" key="1">
    <citation type="submission" date="2018-10" db="EMBL/GenBank/DDBJ databases">
        <title>Genomic Encyclopedia of Archaeal and Bacterial Type Strains, Phase II (KMG-II): from individual species to whole genera.</title>
        <authorList>
            <person name="Goeker M."/>
        </authorList>
    </citation>
    <scope>NUCLEOTIDE SEQUENCE [LARGE SCALE GENOMIC DNA]</scope>
    <source>
        <strain evidence="9 10">RP-AC37</strain>
    </source>
</reference>
<dbReference type="CDD" id="cd13123">
    <property type="entry name" value="MATE_MurJ_like"/>
    <property type="match status" value="1"/>
</dbReference>
<accession>A0A420XU62</accession>
<feature type="transmembrane region" description="Helical" evidence="8">
    <location>
        <begin position="155"/>
        <end position="174"/>
    </location>
</feature>
<evidence type="ECO:0000256" key="2">
    <source>
        <dbReference type="ARBA" id="ARBA00022475"/>
    </source>
</evidence>
<dbReference type="GO" id="GO:0015648">
    <property type="term" value="F:lipid-linked peptidoglycan transporter activity"/>
    <property type="evidence" value="ECO:0007669"/>
    <property type="project" value="TreeGrafter"/>
</dbReference>
<dbReference type="PANTHER" id="PTHR47019:SF1">
    <property type="entry name" value="LIPID II FLIPPASE MURJ"/>
    <property type="match status" value="1"/>
</dbReference>
<keyword evidence="10" id="KW-1185">Reference proteome</keyword>
<feature type="transmembrane region" description="Helical" evidence="8">
    <location>
        <begin position="323"/>
        <end position="342"/>
    </location>
</feature>
<name>A0A420XU62_9ACTN</name>
<proteinExistence type="predicted"/>
<evidence type="ECO:0000313" key="9">
    <source>
        <dbReference type="EMBL" id="RKS80376.1"/>
    </source>
</evidence>
<feature type="transmembrane region" description="Helical" evidence="8">
    <location>
        <begin position="362"/>
        <end position="384"/>
    </location>
</feature>
<evidence type="ECO:0000256" key="6">
    <source>
        <dbReference type="ARBA" id="ARBA00022989"/>
    </source>
</evidence>
<dbReference type="InterPro" id="IPR051050">
    <property type="entry name" value="Lipid_II_flippase_MurJ/MviN"/>
</dbReference>
<dbReference type="PRINTS" id="PR01806">
    <property type="entry name" value="VIRFACTRMVIN"/>
</dbReference>
<dbReference type="PANTHER" id="PTHR47019">
    <property type="entry name" value="LIPID II FLIPPASE MURJ"/>
    <property type="match status" value="1"/>
</dbReference>
<keyword evidence="4" id="KW-0133">Cell shape</keyword>
<dbReference type="Pfam" id="PF03023">
    <property type="entry name" value="MurJ"/>
    <property type="match status" value="1"/>
</dbReference>
<comment type="subcellular location">
    <subcellularLocation>
        <location evidence="1">Cell membrane</location>
        <topology evidence="1">Multi-pass membrane protein</topology>
    </subcellularLocation>
</comment>
<gene>
    <name evidence="9" type="ORF">CLV35_0807</name>
</gene>
<keyword evidence="3 8" id="KW-0812">Transmembrane</keyword>
<feature type="transmembrane region" description="Helical" evidence="8">
    <location>
        <begin position="235"/>
        <end position="261"/>
    </location>
</feature>
<evidence type="ECO:0000256" key="5">
    <source>
        <dbReference type="ARBA" id="ARBA00022984"/>
    </source>
</evidence>
<dbReference type="RefSeq" id="WP_121192067.1">
    <property type="nucleotide sequence ID" value="NZ_RBWV01000009.1"/>
</dbReference>
<dbReference type="EMBL" id="RBWV01000009">
    <property type="protein sequence ID" value="RKS80376.1"/>
    <property type="molecule type" value="Genomic_DNA"/>
</dbReference>
<dbReference type="OrthoDB" id="9786339at2"/>
<feature type="transmembrane region" description="Helical" evidence="8">
    <location>
        <begin position="86"/>
        <end position="109"/>
    </location>
</feature>
<dbReference type="InterPro" id="IPR004268">
    <property type="entry name" value="MurJ"/>
</dbReference>
<dbReference type="GO" id="GO:0005886">
    <property type="term" value="C:plasma membrane"/>
    <property type="evidence" value="ECO:0007669"/>
    <property type="project" value="UniProtKB-SubCell"/>
</dbReference>
<organism evidence="9 10">
    <name type="scientific">Motilibacter peucedani</name>
    <dbReference type="NCBI Taxonomy" id="598650"/>
    <lineage>
        <taxon>Bacteria</taxon>
        <taxon>Bacillati</taxon>
        <taxon>Actinomycetota</taxon>
        <taxon>Actinomycetes</taxon>
        <taxon>Motilibacterales</taxon>
        <taxon>Motilibacteraceae</taxon>
        <taxon>Motilibacter</taxon>
    </lineage>
</organism>
<comment type="caution">
    <text evidence="9">The sequence shown here is derived from an EMBL/GenBank/DDBJ whole genome shotgun (WGS) entry which is preliminary data.</text>
</comment>
<evidence type="ECO:0000256" key="3">
    <source>
        <dbReference type="ARBA" id="ARBA00022692"/>
    </source>
</evidence>
<feature type="transmembrane region" description="Helical" evidence="8">
    <location>
        <begin position="281"/>
        <end position="302"/>
    </location>
</feature>
<keyword evidence="5" id="KW-0573">Peptidoglycan synthesis</keyword>